<keyword evidence="3 6" id="KW-0378">Hydrolase</keyword>
<dbReference type="PANTHER" id="PTHR47359">
    <property type="entry name" value="PEPTIDOGLYCAN DL-ENDOPEPTIDASE CWLO"/>
    <property type="match status" value="1"/>
</dbReference>
<dbReference type="AlphaFoldDB" id="A0A2M9CM88"/>
<protein>
    <submittedName>
        <fullName evidence="6">Cell wall-associated NlpC family hydrolase</fullName>
    </submittedName>
</protein>
<comment type="similarity">
    <text evidence="1">Belongs to the peptidase C40 family.</text>
</comment>
<dbReference type="PROSITE" id="PS51935">
    <property type="entry name" value="NLPC_P60"/>
    <property type="match status" value="1"/>
</dbReference>
<dbReference type="Pfam" id="PF00877">
    <property type="entry name" value="NLPC_P60"/>
    <property type="match status" value="1"/>
</dbReference>
<name>A0A2M9CM88_9MICO</name>
<gene>
    <name evidence="6" type="ORF">CLV46_2574</name>
</gene>
<evidence type="ECO:0000259" key="5">
    <source>
        <dbReference type="PROSITE" id="PS51935"/>
    </source>
</evidence>
<dbReference type="GO" id="GO:0008234">
    <property type="term" value="F:cysteine-type peptidase activity"/>
    <property type="evidence" value="ECO:0007669"/>
    <property type="project" value="UniProtKB-KW"/>
</dbReference>
<evidence type="ECO:0000313" key="7">
    <source>
        <dbReference type="Proteomes" id="UP000228758"/>
    </source>
</evidence>
<evidence type="ECO:0000256" key="2">
    <source>
        <dbReference type="ARBA" id="ARBA00022670"/>
    </source>
</evidence>
<dbReference type="EMBL" id="PGFF01000001">
    <property type="protein sequence ID" value="PJJ72994.1"/>
    <property type="molecule type" value="Genomic_DNA"/>
</dbReference>
<feature type="domain" description="NlpC/P60" evidence="5">
    <location>
        <begin position="140"/>
        <end position="254"/>
    </location>
</feature>
<keyword evidence="7" id="KW-1185">Reference proteome</keyword>
<reference evidence="6 7" key="1">
    <citation type="submission" date="2017-11" db="EMBL/GenBank/DDBJ databases">
        <title>Genomic Encyclopedia of Archaeal and Bacterial Type Strains, Phase II (KMG-II): From Individual Species to Whole Genera.</title>
        <authorList>
            <person name="Goeker M."/>
        </authorList>
    </citation>
    <scope>NUCLEOTIDE SEQUENCE [LARGE SCALE GENOMIC DNA]</scope>
    <source>
        <strain evidence="6 7">DSM 27393</strain>
    </source>
</reference>
<evidence type="ECO:0000256" key="3">
    <source>
        <dbReference type="ARBA" id="ARBA00022801"/>
    </source>
</evidence>
<evidence type="ECO:0000256" key="4">
    <source>
        <dbReference type="ARBA" id="ARBA00022807"/>
    </source>
</evidence>
<evidence type="ECO:0000313" key="6">
    <source>
        <dbReference type="EMBL" id="PJJ72994.1"/>
    </source>
</evidence>
<organism evidence="6 7">
    <name type="scientific">Diaminobutyricimonas aerilata</name>
    <dbReference type="NCBI Taxonomy" id="1162967"/>
    <lineage>
        <taxon>Bacteria</taxon>
        <taxon>Bacillati</taxon>
        <taxon>Actinomycetota</taxon>
        <taxon>Actinomycetes</taxon>
        <taxon>Micrococcales</taxon>
        <taxon>Microbacteriaceae</taxon>
        <taxon>Diaminobutyricimonas</taxon>
    </lineage>
</organism>
<evidence type="ECO:0000256" key="1">
    <source>
        <dbReference type="ARBA" id="ARBA00007074"/>
    </source>
</evidence>
<proteinExistence type="inferred from homology"/>
<dbReference type="SUPFAM" id="SSF54001">
    <property type="entry name" value="Cysteine proteinases"/>
    <property type="match status" value="1"/>
</dbReference>
<keyword evidence="2" id="KW-0645">Protease</keyword>
<dbReference type="OrthoDB" id="9815778at2"/>
<dbReference type="Gene3D" id="3.90.1720.10">
    <property type="entry name" value="endopeptidase domain like (from Nostoc punctiforme)"/>
    <property type="match status" value="1"/>
</dbReference>
<dbReference type="InterPro" id="IPR051794">
    <property type="entry name" value="PG_Endopeptidase_C40"/>
</dbReference>
<dbReference type="GO" id="GO:0006508">
    <property type="term" value="P:proteolysis"/>
    <property type="evidence" value="ECO:0007669"/>
    <property type="project" value="UniProtKB-KW"/>
</dbReference>
<dbReference type="PANTHER" id="PTHR47359:SF3">
    <property type="entry name" value="NLP_P60 DOMAIN-CONTAINING PROTEIN-RELATED"/>
    <property type="match status" value="1"/>
</dbReference>
<keyword evidence="4" id="KW-0788">Thiol protease</keyword>
<accession>A0A2M9CM88</accession>
<dbReference type="InterPro" id="IPR000064">
    <property type="entry name" value="NLP_P60_dom"/>
</dbReference>
<comment type="caution">
    <text evidence="6">The sequence shown here is derived from an EMBL/GenBank/DDBJ whole genome shotgun (WGS) entry which is preliminary data.</text>
</comment>
<dbReference type="InterPro" id="IPR038765">
    <property type="entry name" value="Papain-like_cys_pep_sf"/>
</dbReference>
<sequence length="254" mass="26593">MEPRRPAGDLKKTTPVTAKSTRKGVAKNVAVMTLATGLVATLALPAYAFSTTTTANAESDAAAAEFRESNSQNVIVPADAAANVATRDNFTATTPEELAAARAAEQARQIAAQREQQRTQLASYSGPGASDFLANPPYPSFDGNQVVNVARQYLGVPYVYGGATPAGFDCSGLTMYVYAQFGISLPHSSARQGANGTKIAPADALPGDLVITDGGGHVGIYTGNGNFIDAPMPGRVVNERPIYTSNHYFVRYGI</sequence>
<dbReference type="Proteomes" id="UP000228758">
    <property type="component" value="Unassembled WGS sequence"/>
</dbReference>